<proteinExistence type="predicted"/>
<dbReference type="InterPro" id="IPR001667">
    <property type="entry name" value="DDH_dom"/>
</dbReference>
<dbReference type="Pfam" id="PF01368">
    <property type="entry name" value="DHH"/>
    <property type="match status" value="1"/>
</dbReference>
<evidence type="ECO:0000313" key="4">
    <source>
        <dbReference type="EMBL" id="RCK81690.1"/>
    </source>
</evidence>
<dbReference type="Proteomes" id="UP000252355">
    <property type="component" value="Unassembled WGS sequence"/>
</dbReference>
<dbReference type="SUPFAM" id="SSF64182">
    <property type="entry name" value="DHH phosphoesterases"/>
    <property type="match status" value="1"/>
</dbReference>
<dbReference type="AlphaFoldDB" id="A0A367ZUH5"/>
<evidence type="ECO:0000313" key="5">
    <source>
        <dbReference type="Proteomes" id="UP000252355"/>
    </source>
</evidence>
<dbReference type="InterPro" id="IPR051319">
    <property type="entry name" value="Oligoribo/pAp-PDE_c-di-AMP_PDE"/>
</dbReference>
<dbReference type="PANTHER" id="PTHR47618:SF1">
    <property type="entry name" value="BIFUNCTIONAL OLIGORIBONUCLEASE AND PAP PHOSPHATASE NRNA"/>
    <property type="match status" value="1"/>
</dbReference>
<dbReference type="Gene3D" id="3.90.1640.10">
    <property type="entry name" value="inorganic pyrophosphatase (n-terminal core)"/>
    <property type="match status" value="1"/>
</dbReference>
<evidence type="ECO:0000256" key="1">
    <source>
        <dbReference type="SAM" id="MobiDB-lite"/>
    </source>
</evidence>
<organism evidence="4 5">
    <name type="scientific">Candidatus Ozemobacter sibiricus</name>
    <dbReference type="NCBI Taxonomy" id="2268124"/>
    <lineage>
        <taxon>Bacteria</taxon>
        <taxon>Candidatus Ozemobacteria</taxon>
        <taxon>Candidatus Ozemobacterales</taxon>
        <taxon>Candidatus Ozemobacteraceae</taxon>
        <taxon>Candidatus Ozemobacter</taxon>
    </lineage>
</organism>
<dbReference type="EMBL" id="QOQW01000001">
    <property type="protein sequence ID" value="RCK81690.1"/>
    <property type="molecule type" value="Genomic_DNA"/>
</dbReference>
<comment type="caution">
    <text evidence="4">The sequence shown here is derived from an EMBL/GenBank/DDBJ whole genome shotgun (WGS) entry which is preliminary data.</text>
</comment>
<feature type="domain" description="DHHA1" evidence="3">
    <location>
        <begin position="256"/>
        <end position="339"/>
    </location>
</feature>
<sequence length="379" mass="40782">MHDDALTTLARSYPTVAGTAEYDRKIGLIKDALRQARRLVSIAHPFSDGDALGSQLALHHWAEWQGKDCVSLNFDPLPPQISWLPGTAALVDRLPDGEPFDLFFLMETTDPARLGEERTRLFARARTRIHLDHHPGLRGLGEINLIDEGASSTCEILYYILKDDHRPLPLTVLEPLYLGIMTDTGNFRYANTTPRAHRIAAEMLEAGLRVPPIYKKVYEANSHTRVAMHGRAMARVARAAGGKIVHSWLTAADFAEIGASEVDADGCISHLCSIVGMEVALLFRELPDGRLKVSFRSAGRVDVQALAKAYGGGGHTLAASANVAGRSLADLRQEVLDRVAAALAAAETGSAADGPRRPAGATAAEPPGCHGPGARDEGE</sequence>
<dbReference type="InterPro" id="IPR038763">
    <property type="entry name" value="DHH_sf"/>
</dbReference>
<reference evidence="4 5" key="1">
    <citation type="submission" date="2018-05" db="EMBL/GenBank/DDBJ databases">
        <title>A metagenomic window into the 2 km-deep terrestrial subsurface aquifer revealed taxonomically and functionally diverse microbial community comprising novel uncultured bacterial lineages.</title>
        <authorList>
            <person name="Kadnikov V.V."/>
            <person name="Mardanov A.V."/>
            <person name="Beletsky A.V."/>
            <person name="Banks D."/>
            <person name="Pimenov N.V."/>
            <person name="Frank Y.A."/>
            <person name="Karnachuk O.V."/>
            <person name="Ravin N.V."/>
        </authorList>
    </citation>
    <scope>NUCLEOTIDE SEQUENCE [LARGE SCALE GENOMIC DNA]</scope>
    <source>
        <strain evidence="4">BY5</strain>
    </source>
</reference>
<evidence type="ECO:0000259" key="3">
    <source>
        <dbReference type="Pfam" id="PF02272"/>
    </source>
</evidence>
<dbReference type="InterPro" id="IPR003156">
    <property type="entry name" value="DHHA1_dom"/>
</dbReference>
<accession>A0A367ZUH5</accession>
<protein>
    <submittedName>
        <fullName evidence="4">Uncharacterized protein</fullName>
    </submittedName>
</protein>
<name>A0A367ZUH5_9BACT</name>
<dbReference type="PANTHER" id="PTHR47618">
    <property type="entry name" value="BIFUNCTIONAL OLIGORIBONUCLEASE AND PAP PHOSPHATASE NRNA"/>
    <property type="match status" value="1"/>
</dbReference>
<dbReference type="Gene3D" id="3.10.310.30">
    <property type="match status" value="1"/>
</dbReference>
<gene>
    <name evidence="4" type="ORF">OZSIB_0824</name>
</gene>
<feature type="domain" description="DDH" evidence="2">
    <location>
        <begin position="42"/>
        <end position="180"/>
    </location>
</feature>
<dbReference type="Pfam" id="PF02272">
    <property type="entry name" value="DHHA1"/>
    <property type="match status" value="1"/>
</dbReference>
<feature type="region of interest" description="Disordered" evidence="1">
    <location>
        <begin position="346"/>
        <end position="379"/>
    </location>
</feature>
<dbReference type="GO" id="GO:0003676">
    <property type="term" value="F:nucleic acid binding"/>
    <property type="evidence" value="ECO:0007669"/>
    <property type="project" value="InterPro"/>
</dbReference>
<evidence type="ECO:0000259" key="2">
    <source>
        <dbReference type="Pfam" id="PF01368"/>
    </source>
</evidence>